<protein>
    <recommendedName>
        <fullName evidence="6">Cell division protein FtsL</fullName>
    </recommendedName>
</protein>
<name>A0A8J6M517_9FIRM</name>
<keyword evidence="1" id="KW-0175">Coiled coil</keyword>
<keyword evidence="5" id="KW-1185">Reference proteome</keyword>
<evidence type="ECO:0000256" key="2">
    <source>
        <dbReference type="SAM" id="MobiDB-lite"/>
    </source>
</evidence>
<evidence type="ECO:0000256" key="3">
    <source>
        <dbReference type="SAM" id="Phobius"/>
    </source>
</evidence>
<keyword evidence="3" id="KW-1133">Transmembrane helix</keyword>
<comment type="caution">
    <text evidence="4">The sequence shown here is derived from an EMBL/GenBank/DDBJ whole genome shotgun (WGS) entry which is preliminary data.</text>
</comment>
<feature type="transmembrane region" description="Helical" evidence="3">
    <location>
        <begin position="71"/>
        <end position="94"/>
    </location>
</feature>
<evidence type="ECO:0000256" key="1">
    <source>
        <dbReference type="SAM" id="Coils"/>
    </source>
</evidence>
<keyword evidence="3" id="KW-0812">Transmembrane</keyword>
<proteinExistence type="predicted"/>
<evidence type="ECO:0000313" key="4">
    <source>
        <dbReference type="EMBL" id="MBC5716266.1"/>
    </source>
</evidence>
<feature type="region of interest" description="Disordered" evidence="2">
    <location>
        <begin position="35"/>
        <end position="60"/>
    </location>
</feature>
<dbReference type="RefSeq" id="WP_186877753.1">
    <property type="nucleotide sequence ID" value="NZ_JACOPN010000002.1"/>
</dbReference>
<feature type="coiled-coil region" evidence="1">
    <location>
        <begin position="99"/>
        <end position="126"/>
    </location>
</feature>
<feature type="compositionally biased region" description="Basic and acidic residues" evidence="2">
    <location>
        <begin position="38"/>
        <end position="60"/>
    </location>
</feature>
<gene>
    <name evidence="4" type="ORF">H8S55_02835</name>
</gene>
<accession>A0A8J6M517</accession>
<keyword evidence="3" id="KW-0472">Membrane</keyword>
<reference evidence="4" key="1">
    <citation type="submission" date="2020-08" db="EMBL/GenBank/DDBJ databases">
        <title>Genome public.</title>
        <authorList>
            <person name="Liu C."/>
            <person name="Sun Q."/>
        </authorList>
    </citation>
    <scope>NUCLEOTIDE SEQUENCE</scope>
    <source>
        <strain evidence="4">BX5</strain>
    </source>
</reference>
<organism evidence="4 5">
    <name type="scientific">Flintibacter faecis</name>
    <dbReference type="NCBI Taxonomy" id="2763047"/>
    <lineage>
        <taxon>Bacteria</taxon>
        <taxon>Bacillati</taxon>
        <taxon>Bacillota</taxon>
        <taxon>Clostridia</taxon>
        <taxon>Eubacteriales</taxon>
        <taxon>Flintibacter</taxon>
    </lineage>
</organism>
<evidence type="ECO:0008006" key="6">
    <source>
        <dbReference type="Google" id="ProtNLM"/>
    </source>
</evidence>
<dbReference type="Proteomes" id="UP000602260">
    <property type="component" value="Unassembled WGS sequence"/>
</dbReference>
<dbReference type="AlphaFoldDB" id="A0A8J6M517"/>
<sequence length="194" mass="21698">MRNGVSGMASRRREATQYNTYRSVAYAPAYEGGAIRLPRREEEQHRRPQPKQREHVRRQELKRAQVQVRQAGHVAPFAVIGFLAVAAFAVLLLLSHVQYTVLNGEVASLRSQMTKLQTENATLSAQYEKVFDLDTIQNTVGDTMVRPTGDQVVYIDLSEPDSVVLYGQEEGQGGLSGAIQSVKTIVGDMIEYFR</sequence>
<evidence type="ECO:0000313" key="5">
    <source>
        <dbReference type="Proteomes" id="UP000602260"/>
    </source>
</evidence>
<dbReference type="EMBL" id="JACOPN010000002">
    <property type="protein sequence ID" value="MBC5716266.1"/>
    <property type="molecule type" value="Genomic_DNA"/>
</dbReference>